<evidence type="ECO:0000256" key="3">
    <source>
        <dbReference type="ARBA" id="ARBA00029631"/>
    </source>
</evidence>
<dbReference type="Proteomes" id="UP000182259">
    <property type="component" value="Chromosome IV"/>
</dbReference>
<gene>
    <name evidence="5" type="ORF">SAMEA4029009_CIC11G00000001193</name>
</gene>
<evidence type="ECO:0000256" key="4">
    <source>
        <dbReference type="SAM" id="Phobius"/>
    </source>
</evidence>
<dbReference type="InterPro" id="IPR019560">
    <property type="entry name" value="Mitochondrial_18_kDa_protein"/>
</dbReference>
<proteinExistence type="inferred from homology"/>
<sequence>MPIEDSTNSTAIRAVSAIDDNTIAQDEGSLRYAAYANRFRTILLASHRYVAYTSDIGESFRPVAHPYLVTFGYAVSWAYLLGDVGYASWKVKMKNEGRYLPHLKPWDYPYPPPNKAAAAEYQALAGADIADRDWRVQFVKRGVFQSLASMALPAFTIHSAVRYSSMLFKNSTIKPLKTYGPVAIGLGIVPLLPYIFDEPVEHAVDWVFEKGESLYKEKFE</sequence>
<comment type="similarity">
    <text evidence="1">Belongs to the MTFP1 family.</text>
</comment>
<feature type="transmembrane region" description="Helical" evidence="4">
    <location>
        <begin position="67"/>
        <end position="89"/>
    </location>
</feature>
<dbReference type="PANTHER" id="PTHR11001">
    <property type="entry name" value="MITOCHONDRIAL FISSION PROCESS PROTEIN 1"/>
    <property type="match status" value="1"/>
</dbReference>
<dbReference type="Pfam" id="PF10558">
    <property type="entry name" value="MTP18"/>
    <property type="match status" value="1"/>
</dbReference>
<dbReference type="GO" id="GO:0000266">
    <property type="term" value="P:mitochondrial fission"/>
    <property type="evidence" value="ECO:0007669"/>
    <property type="project" value="TreeGrafter"/>
</dbReference>
<dbReference type="PANTHER" id="PTHR11001:SF2">
    <property type="entry name" value="MITOCHONDRIAL FISSION PROCESS PROTEIN 1"/>
    <property type="match status" value="1"/>
</dbReference>
<dbReference type="GO" id="GO:0005739">
    <property type="term" value="C:mitochondrion"/>
    <property type="evidence" value="ECO:0007669"/>
    <property type="project" value="TreeGrafter"/>
</dbReference>
<keyword evidence="4" id="KW-0812">Transmembrane</keyword>
<keyword evidence="4" id="KW-0472">Membrane</keyword>
<dbReference type="AlphaFoldDB" id="A0A1L0DHH1"/>
<evidence type="ECO:0000256" key="1">
    <source>
        <dbReference type="ARBA" id="ARBA00009224"/>
    </source>
</evidence>
<accession>A0A1L0DHH1</accession>
<reference evidence="5 6" key="1">
    <citation type="submission" date="2016-10" db="EMBL/GenBank/DDBJ databases">
        <authorList>
            <person name="de Groot N.N."/>
        </authorList>
    </citation>
    <scope>NUCLEOTIDE SEQUENCE [LARGE SCALE GENOMIC DNA]</scope>
    <source>
        <strain evidence="5 6">PYCC 4715</strain>
    </source>
</reference>
<organism evidence="5 6">
    <name type="scientific">Sungouiella intermedia</name>
    <dbReference type="NCBI Taxonomy" id="45354"/>
    <lineage>
        <taxon>Eukaryota</taxon>
        <taxon>Fungi</taxon>
        <taxon>Dikarya</taxon>
        <taxon>Ascomycota</taxon>
        <taxon>Saccharomycotina</taxon>
        <taxon>Pichiomycetes</taxon>
        <taxon>Metschnikowiaceae</taxon>
        <taxon>Sungouiella</taxon>
    </lineage>
</organism>
<feature type="transmembrane region" description="Helical" evidence="4">
    <location>
        <begin position="176"/>
        <end position="196"/>
    </location>
</feature>
<protein>
    <recommendedName>
        <fullName evidence="2">Mitochondrial fission process protein 1</fullName>
    </recommendedName>
    <alternativeName>
        <fullName evidence="3">Mitochondrial 18 kDa protein</fullName>
    </alternativeName>
</protein>
<evidence type="ECO:0000313" key="5">
    <source>
        <dbReference type="EMBL" id="SGZ55964.1"/>
    </source>
</evidence>
<evidence type="ECO:0000313" key="6">
    <source>
        <dbReference type="Proteomes" id="UP000182259"/>
    </source>
</evidence>
<keyword evidence="4" id="KW-1133">Transmembrane helix</keyword>
<dbReference type="EMBL" id="LT635767">
    <property type="protein sequence ID" value="SGZ55964.1"/>
    <property type="molecule type" value="Genomic_DNA"/>
</dbReference>
<name>A0A1L0DHH1_9ASCO</name>
<evidence type="ECO:0000256" key="2">
    <source>
        <dbReference type="ARBA" id="ARBA00017835"/>
    </source>
</evidence>